<dbReference type="Proteomes" id="UP001172778">
    <property type="component" value="Unassembled WGS sequence"/>
</dbReference>
<keyword evidence="2" id="KW-1185">Reference proteome</keyword>
<sequence>MAAENKKGAVGALVLLTCFAVLRSNTGLSDSLYGKATDAQNPDAILLAMMMR</sequence>
<organism evidence="1 2">
    <name type="scientific">Parachitinimonas caeni</name>
    <dbReference type="NCBI Taxonomy" id="3031301"/>
    <lineage>
        <taxon>Bacteria</taxon>
        <taxon>Pseudomonadati</taxon>
        <taxon>Pseudomonadota</taxon>
        <taxon>Betaproteobacteria</taxon>
        <taxon>Neisseriales</taxon>
        <taxon>Chitinibacteraceae</taxon>
        <taxon>Parachitinimonas</taxon>
    </lineage>
</organism>
<dbReference type="EMBL" id="JARRAF010000037">
    <property type="protein sequence ID" value="MDK2126422.1"/>
    <property type="molecule type" value="Genomic_DNA"/>
</dbReference>
<evidence type="ECO:0000313" key="2">
    <source>
        <dbReference type="Proteomes" id="UP001172778"/>
    </source>
</evidence>
<gene>
    <name evidence="1" type="ORF">PZA18_20490</name>
</gene>
<comment type="caution">
    <text evidence="1">The sequence shown here is derived from an EMBL/GenBank/DDBJ whole genome shotgun (WGS) entry which is preliminary data.</text>
</comment>
<reference evidence="1" key="1">
    <citation type="submission" date="2023-03" db="EMBL/GenBank/DDBJ databases">
        <title>Chitinimonas shenzhenensis gen. nov., sp. nov., a novel member of family Burkholderiaceae isolated from activated sludge collected in Shen Zhen, China.</title>
        <authorList>
            <person name="Wang X."/>
        </authorList>
    </citation>
    <scope>NUCLEOTIDE SEQUENCE</scope>
    <source>
        <strain evidence="1">DQS-5</strain>
    </source>
</reference>
<protein>
    <submittedName>
        <fullName evidence="1">Uncharacterized protein</fullName>
    </submittedName>
</protein>
<evidence type="ECO:0000313" key="1">
    <source>
        <dbReference type="EMBL" id="MDK2126422.1"/>
    </source>
</evidence>
<proteinExistence type="predicted"/>
<name>A0ABT7E282_9NEIS</name>
<dbReference type="RefSeq" id="WP_284102740.1">
    <property type="nucleotide sequence ID" value="NZ_JARRAF010000037.1"/>
</dbReference>
<accession>A0ABT7E282</accession>